<dbReference type="Gene3D" id="3.40.50.1000">
    <property type="entry name" value="HAD superfamily/HAD-like"/>
    <property type="match status" value="2"/>
</dbReference>
<evidence type="ECO:0000313" key="2">
    <source>
        <dbReference type="Proteomes" id="UP000494365"/>
    </source>
</evidence>
<keyword evidence="2" id="KW-1185">Reference proteome</keyword>
<dbReference type="InterPro" id="IPR006357">
    <property type="entry name" value="HAD-SF_hydro_IIA"/>
</dbReference>
<dbReference type="EMBL" id="CADIKK010000053">
    <property type="protein sequence ID" value="CAB3807856.1"/>
    <property type="molecule type" value="Genomic_DNA"/>
</dbReference>
<dbReference type="PANTHER" id="PTHR19288:SF46">
    <property type="entry name" value="HALOACID DEHALOGENASE-LIKE HYDROLASE DOMAIN-CONTAINING PROTEIN 2"/>
    <property type="match status" value="1"/>
</dbReference>
<dbReference type="Pfam" id="PF13242">
    <property type="entry name" value="Hydrolase_like"/>
    <property type="match status" value="1"/>
</dbReference>
<dbReference type="SUPFAM" id="SSF56784">
    <property type="entry name" value="HAD-like"/>
    <property type="match status" value="1"/>
</dbReference>
<evidence type="ECO:0000313" key="1">
    <source>
        <dbReference type="EMBL" id="CAB3807856.1"/>
    </source>
</evidence>
<name>A0A6S7C2P4_9BURK</name>
<keyword evidence="1" id="KW-0378">Hydrolase</keyword>
<dbReference type="NCBIfam" id="TIGR01460">
    <property type="entry name" value="HAD-SF-IIA"/>
    <property type="match status" value="1"/>
</dbReference>
<gene>
    <name evidence="1" type="primary">yutF</name>
    <name evidence="1" type="ORF">LMG28614_06684</name>
</gene>
<organism evidence="1 2">
    <name type="scientific">Paraburkholderia ultramafica</name>
    <dbReference type="NCBI Taxonomy" id="1544867"/>
    <lineage>
        <taxon>Bacteria</taxon>
        <taxon>Pseudomonadati</taxon>
        <taxon>Pseudomonadota</taxon>
        <taxon>Betaproteobacteria</taxon>
        <taxon>Burkholderiales</taxon>
        <taxon>Burkholderiaceae</taxon>
        <taxon>Paraburkholderia</taxon>
    </lineage>
</organism>
<accession>A0A6S7C2P4</accession>
<dbReference type="GO" id="GO:0005737">
    <property type="term" value="C:cytoplasm"/>
    <property type="evidence" value="ECO:0007669"/>
    <property type="project" value="TreeGrafter"/>
</dbReference>
<dbReference type="InterPro" id="IPR036412">
    <property type="entry name" value="HAD-like_sf"/>
</dbReference>
<dbReference type="AlphaFoldDB" id="A0A6S7C2P4"/>
<dbReference type="Proteomes" id="UP000494365">
    <property type="component" value="Unassembled WGS sequence"/>
</dbReference>
<dbReference type="EC" id="3.1.3.-" evidence="1"/>
<reference evidence="1 2" key="1">
    <citation type="submission" date="2020-04" db="EMBL/GenBank/DDBJ databases">
        <authorList>
            <person name="De Canck E."/>
        </authorList>
    </citation>
    <scope>NUCLEOTIDE SEQUENCE [LARGE SCALE GENOMIC DNA]</scope>
    <source>
        <strain evidence="1 2">LMG 28614</strain>
    </source>
</reference>
<dbReference type="InterPro" id="IPR023214">
    <property type="entry name" value="HAD_sf"/>
</dbReference>
<dbReference type="Pfam" id="PF13344">
    <property type="entry name" value="Hydrolase_6"/>
    <property type="match status" value="1"/>
</dbReference>
<sequence>MAQAKYLIVDLDGTLIREDEVVEGAVELLARYRDRYVIVSNNSTDTADGVVRRLDRLGLRVVSERIVLAGEQTVDFMRQQHPEARILFAGSEALQRYAVERGCLLVKSNADFVVLGLDPEFNYARLCVIVDQLRCGARLVVTNCDVSHPGAEGRLVPETGAVLAAVVAASGVQPVHVTGKPETLLLQEGLRRLGATPDNTVVIGDNPATDAKGAGNLGMRCLLVDSSGRAGAASLSALLRAEDAARAGELAAV</sequence>
<dbReference type="GO" id="GO:0016791">
    <property type="term" value="F:phosphatase activity"/>
    <property type="evidence" value="ECO:0007669"/>
    <property type="project" value="TreeGrafter"/>
</dbReference>
<protein>
    <submittedName>
        <fullName evidence="1">Acid sugar phosphatase</fullName>
        <ecNumber evidence="1">3.1.3.-</ecNumber>
    </submittedName>
</protein>
<proteinExistence type="predicted"/>
<dbReference type="PANTHER" id="PTHR19288">
    <property type="entry name" value="4-NITROPHENYLPHOSPHATASE-RELATED"/>
    <property type="match status" value="1"/>
</dbReference>